<keyword evidence="2 7" id="KW-0121">Carboxypeptidase</keyword>
<dbReference type="AlphaFoldDB" id="A0A6A6DHF3"/>
<feature type="chain" id="PRO_5025715735" description="Carboxypeptidase" evidence="7">
    <location>
        <begin position="17"/>
        <end position="528"/>
    </location>
</feature>
<dbReference type="Pfam" id="PF00450">
    <property type="entry name" value="Peptidase_S10"/>
    <property type="match status" value="1"/>
</dbReference>
<dbReference type="GO" id="GO:0004185">
    <property type="term" value="F:serine-type carboxypeptidase activity"/>
    <property type="evidence" value="ECO:0007669"/>
    <property type="project" value="UniProtKB-UniRule"/>
</dbReference>
<organism evidence="8 9">
    <name type="scientific">Zopfia rhizophila CBS 207.26</name>
    <dbReference type="NCBI Taxonomy" id="1314779"/>
    <lineage>
        <taxon>Eukaryota</taxon>
        <taxon>Fungi</taxon>
        <taxon>Dikarya</taxon>
        <taxon>Ascomycota</taxon>
        <taxon>Pezizomycotina</taxon>
        <taxon>Dothideomycetes</taxon>
        <taxon>Dothideomycetes incertae sedis</taxon>
        <taxon>Zopfiaceae</taxon>
        <taxon>Zopfia</taxon>
    </lineage>
</organism>
<gene>
    <name evidence="8" type="ORF">K469DRAFT_801947</name>
</gene>
<feature type="signal peptide" evidence="7">
    <location>
        <begin position="1"/>
        <end position="16"/>
    </location>
</feature>
<dbReference type="PROSITE" id="PS00131">
    <property type="entry name" value="CARBOXYPEPT_SER_SER"/>
    <property type="match status" value="1"/>
</dbReference>
<dbReference type="GO" id="GO:0006508">
    <property type="term" value="P:proteolysis"/>
    <property type="evidence" value="ECO:0007669"/>
    <property type="project" value="UniProtKB-KW"/>
</dbReference>
<evidence type="ECO:0000256" key="5">
    <source>
        <dbReference type="ARBA" id="ARBA00022801"/>
    </source>
</evidence>
<dbReference type="PRINTS" id="PR00724">
    <property type="entry name" value="CRBOXYPTASEC"/>
</dbReference>
<keyword evidence="4 7" id="KW-0732">Signal</keyword>
<dbReference type="EC" id="3.4.16.-" evidence="7"/>
<evidence type="ECO:0000256" key="6">
    <source>
        <dbReference type="ARBA" id="ARBA00023180"/>
    </source>
</evidence>
<keyword evidence="3 7" id="KW-0645">Protease</keyword>
<evidence type="ECO:0000256" key="1">
    <source>
        <dbReference type="ARBA" id="ARBA00009431"/>
    </source>
</evidence>
<name>A0A6A6DHF3_9PEZI</name>
<evidence type="ECO:0000256" key="7">
    <source>
        <dbReference type="RuleBase" id="RU361156"/>
    </source>
</evidence>
<dbReference type="PANTHER" id="PTHR11802:SF3">
    <property type="entry name" value="RETINOID-INDUCIBLE SERINE CARBOXYPEPTIDASE"/>
    <property type="match status" value="1"/>
</dbReference>
<dbReference type="InterPro" id="IPR018202">
    <property type="entry name" value="Ser_caboxypep_ser_AS"/>
</dbReference>
<dbReference type="OrthoDB" id="3790045at2759"/>
<dbReference type="EMBL" id="ML994671">
    <property type="protein sequence ID" value="KAF2178911.1"/>
    <property type="molecule type" value="Genomic_DNA"/>
</dbReference>
<dbReference type="SUPFAM" id="SSF53474">
    <property type="entry name" value="alpha/beta-Hydrolases"/>
    <property type="match status" value="1"/>
</dbReference>
<evidence type="ECO:0000256" key="4">
    <source>
        <dbReference type="ARBA" id="ARBA00022729"/>
    </source>
</evidence>
<keyword evidence="6" id="KW-0325">Glycoprotein</keyword>
<keyword evidence="9" id="KW-1185">Reference proteome</keyword>
<protein>
    <recommendedName>
        <fullName evidence="7">Carboxypeptidase</fullName>
        <ecNumber evidence="7">3.4.16.-</ecNumber>
    </recommendedName>
</protein>
<dbReference type="PANTHER" id="PTHR11802">
    <property type="entry name" value="SERINE PROTEASE FAMILY S10 SERINE CARBOXYPEPTIDASE"/>
    <property type="match status" value="1"/>
</dbReference>
<proteinExistence type="inferred from homology"/>
<evidence type="ECO:0000256" key="3">
    <source>
        <dbReference type="ARBA" id="ARBA00022670"/>
    </source>
</evidence>
<dbReference type="Gene3D" id="1.10.287.410">
    <property type="match status" value="1"/>
</dbReference>
<evidence type="ECO:0000256" key="2">
    <source>
        <dbReference type="ARBA" id="ARBA00022645"/>
    </source>
</evidence>
<evidence type="ECO:0000313" key="8">
    <source>
        <dbReference type="EMBL" id="KAF2178911.1"/>
    </source>
</evidence>
<reference evidence="8" key="1">
    <citation type="journal article" date="2020" name="Stud. Mycol.">
        <title>101 Dothideomycetes genomes: a test case for predicting lifestyles and emergence of pathogens.</title>
        <authorList>
            <person name="Haridas S."/>
            <person name="Albert R."/>
            <person name="Binder M."/>
            <person name="Bloem J."/>
            <person name="Labutti K."/>
            <person name="Salamov A."/>
            <person name="Andreopoulos B."/>
            <person name="Baker S."/>
            <person name="Barry K."/>
            <person name="Bills G."/>
            <person name="Bluhm B."/>
            <person name="Cannon C."/>
            <person name="Castanera R."/>
            <person name="Culley D."/>
            <person name="Daum C."/>
            <person name="Ezra D."/>
            <person name="Gonzalez J."/>
            <person name="Henrissat B."/>
            <person name="Kuo A."/>
            <person name="Liang C."/>
            <person name="Lipzen A."/>
            <person name="Lutzoni F."/>
            <person name="Magnuson J."/>
            <person name="Mondo S."/>
            <person name="Nolan M."/>
            <person name="Ohm R."/>
            <person name="Pangilinan J."/>
            <person name="Park H.-J."/>
            <person name="Ramirez L."/>
            <person name="Alfaro M."/>
            <person name="Sun H."/>
            <person name="Tritt A."/>
            <person name="Yoshinaga Y."/>
            <person name="Zwiers L.-H."/>
            <person name="Turgeon B."/>
            <person name="Goodwin S."/>
            <person name="Spatafora J."/>
            <person name="Crous P."/>
            <person name="Grigoriev I."/>
        </authorList>
    </citation>
    <scope>NUCLEOTIDE SEQUENCE</scope>
    <source>
        <strain evidence="8">CBS 207.26</strain>
    </source>
</reference>
<dbReference type="InterPro" id="IPR029058">
    <property type="entry name" value="AB_hydrolase_fold"/>
</dbReference>
<accession>A0A6A6DHF3</accession>
<dbReference type="InterPro" id="IPR001563">
    <property type="entry name" value="Peptidase_S10"/>
</dbReference>
<comment type="similarity">
    <text evidence="1 7">Belongs to the peptidase S10 family.</text>
</comment>
<evidence type="ECO:0000313" key="9">
    <source>
        <dbReference type="Proteomes" id="UP000800200"/>
    </source>
</evidence>
<sequence length="528" mass="58439">MNALYFLLLLIAITSAAPVQTPLLSGKQLDWTDAECFANADGHGNNTVCIQQVFSPVVDSAIFPSVIDNQFCGYMQITNGANPVKLFFWVVLSERDPTVDPVVLWTNGGPGSSSVAYGMFGQWGPYIVDKPQGPTTGVRFKRNPNYMTEKMTWVFLEHPTGTGYSKGSPIVEDSFAAARNVIQFIDKLFKNTKFKYKGKDLSLDGRDFHIAGESYAGHYLPAIGNILVMTKKAATYNLKSFLLGNGCMDESLMGQAIENLLCGTAPLALTSSPGKTPPAGTRQSRCSMMGSWRSLCASAITNCRTEPDDAKRRAYCNNVFKDCNDAEGFGWAKAFQTDPYDATRDMEYEDRDTAFYEGSFAKFMNDQARRTRFGVGKGRKWEASSDLPYQPFVTSGDFFRNFIPELQTILTAGIDFMIFAGDQDLACPETLTRLQALNTAWVEADPVFGSKYKKWRSCEALGELNYNHISLPGSGPYASYIKAGHLNYVRVFGAGHMINENKAPEAKDLFERWILNRSSFSECNAGPP</sequence>
<dbReference type="Proteomes" id="UP000800200">
    <property type="component" value="Unassembled WGS sequence"/>
</dbReference>
<dbReference type="Gene3D" id="3.40.50.1820">
    <property type="entry name" value="alpha/beta hydrolase"/>
    <property type="match status" value="1"/>
</dbReference>
<keyword evidence="5 7" id="KW-0378">Hydrolase</keyword>